<dbReference type="RefSeq" id="WP_339585027.1">
    <property type="nucleotide sequence ID" value="NZ_JBBHJZ010000001.1"/>
</dbReference>
<protein>
    <submittedName>
        <fullName evidence="1">SMP-30/gluconolactonase/LRE family protein</fullName>
    </submittedName>
</protein>
<dbReference type="PANTHER" id="PTHR40274">
    <property type="entry name" value="VIRGINIAMYCIN B LYASE"/>
    <property type="match status" value="1"/>
</dbReference>
<dbReference type="InterPro" id="IPR011042">
    <property type="entry name" value="6-blade_b-propeller_TolB-like"/>
</dbReference>
<accession>A0ABU8RQG3</accession>
<name>A0ABU8RQG3_9SPHN</name>
<dbReference type="EMBL" id="JBBHJZ010000001">
    <property type="protein sequence ID" value="MEJ5975052.1"/>
    <property type="molecule type" value="Genomic_DNA"/>
</dbReference>
<reference evidence="1 2" key="1">
    <citation type="submission" date="2024-03" db="EMBL/GenBank/DDBJ databases">
        <authorList>
            <person name="Jo J.-H."/>
        </authorList>
    </citation>
    <scope>NUCLEOTIDE SEQUENCE [LARGE SCALE GENOMIC DNA]</scope>
    <source>
        <strain evidence="1 2">PS1R-30</strain>
    </source>
</reference>
<keyword evidence="2" id="KW-1185">Reference proteome</keyword>
<gene>
    <name evidence="1" type="ORF">WG901_00265</name>
</gene>
<organism evidence="1 2">
    <name type="scientific">Novosphingobium anseongense</name>
    <dbReference type="NCBI Taxonomy" id="3133436"/>
    <lineage>
        <taxon>Bacteria</taxon>
        <taxon>Pseudomonadati</taxon>
        <taxon>Pseudomonadota</taxon>
        <taxon>Alphaproteobacteria</taxon>
        <taxon>Sphingomonadales</taxon>
        <taxon>Sphingomonadaceae</taxon>
        <taxon>Novosphingobium</taxon>
    </lineage>
</organism>
<evidence type="ECO:0000313" key="2">
    <source>
        <dbReference type="Proteomes" id="UP001361239"/>
    </source>
</evidence>
<sequence length="530" mass="54827">MTQTTPRYVSTNPAQTVEGWTLDRLTRPSRLFSANGLHTGKDGRVYIASVGGSQVSAIDVDTAEIEVISPMGGAIIGPDDLTFDDEGNLYVTEITENKVKVLRPNGTSEVLADLRVANPITFHQGRLIAGELHYGGQIVEVNRGGGIERVIADNVPMANAFQVGPDGKLYFPAQAANEIWRVDLDGGEPEVVVKDLGVPDSVKFHPDGYIVSTQVHSGQVLKIDPRTGAKEVLADIGPGLDNVAFVGNRTFVSHITGSIHEIVAPGQAKPLVEKGMQWPLGLAVAEDGELFIADGGFTYTLQPGGEPELAGMLFSPGFPGWVRDVAAAGAGEWIVTTANGDVARFRPAAEESEMLAQGYDRLMGLDVATSGAVVFAEMPTGRLLSVEGGNVSELARGLDQPMGVAVGPDGAVYVAEAGAGRVTKVAGGKTETVIDGLGTPEGLAIVGGKLYVVDTDSKQVIESDLAGGNRRAIGANLPVGAPAGIIPKQLGSVGDMCGPMTTFAGLAAGGDGTIYVAGAAEGSVLALRPA</sequence>
<comment type="caution">
    <text evidence="1">The sequence shown here is derived from an EMBL/GenBank/DDBJ whole genome shotgun (WGS) entry which is preliminary data.</text>
</comment>
<dbReference type="Gene3D" id="2.120.10.30">
    <property type="entry name" value="TolB, C-terminal domain"/>
    <property type="match status" value="2"/>
</dbReference>
<dbReference type="Gene3D" id="2.130.10.10">
    <property type="entry name" value="YVTN repeat-like/Quinoprotein amine dehydrogenase"/>
    <property type="match status" value="1"/>
</dbReference>
<dbReference type="SUPFAM" id="SSF63829">
    <property type="entry name" value="Calcium-dependent phosphotriesterase"/>
    <property type="match status" value="1"/>
</dbReference>
<dbReference type="Proteomes" id="UP001361239">
    <property type="component" value="Unassembled WGS sequence"/>
</dbReference>
<dbReference type="PANTHER" id="PTHR40274:SF4">
    <property type="entry name" value="BLL1406 PROTEIN"/>
    <property type="match status" value="1"/>
</dbReference>
<dbReference type="InterPro" id="IPR051344">
    <property type="entry name" value="Vgb"/>
</dbReference>
<dbReference type="InterPro" id="IPR015943">
    <property type="entry name" value="WD40/YVTN_repeat-like_dom_sf"/>
</dbReference>
<evidence type="ECO:0000313" key="1">
    <source>
        <dbReference type="EMBL" id="MEJ5975052.1"/>
    </source>
</evidence>
<dbReference type="SUPFAM" id="SSF101898">
    <property type="entry name" value="NHL repeat"/>
    <property type="match status" value="1"/>
</dbReference>
<proteinExistence type="predicted"/>